<protein>
    <submittedName>
        <fullName evidence="7">Family A G protein-coupled receptor-like protein</fullName>
    </submittedName>
</protein>
<comment type="subcellular location">
    <subcellularLocation>
        <location evidence="1">Membrane</location>
        <topology evidence="1">Multi-pass membrane protein</topology>
    </subcellularLocation>
</comment>
<feature type="transmembrane region" description="Helical" evidence="6">
    <location>
        <begin position="212"/>
        <end position="240"/>
    </location>
</feature>
<dbReference type="EMBL" id="KZ613490">
    <property type="protein sequence ID" value="PMD19281.1"/>
    <property type="molecule type" value="Genomic_DNA"/>
</dbReference>
<evidence type="ECO:0000256" key="2">
    <source>
        <dbReference type="ARBA" id="ARBA00008130"/>
    </source>
</evidence>
<dbReference type="SMART" id="SM01021">
    <property type="entry name" value="Bac_rhodopsin"/>
    <property type="match status" value="1"/>
</dbReference>
<evidence type="ECO:0000256" key="6">
    <source>
        <dbReference type="SAM" id="Phobius"/>
    </source>
</evidence>
<dbReference type="Gene3D" id="1.20.1070.10">
    <property type="entry name" value="Rhodopsin 7-helix transmembrane proteins"/>
    <property type="match status" value="1"/>
</dbReference>
<feature type="transmembrane region" description="Helical" evidence="6">
    <location>
        <begin position="96"/>
        <end position="118"/>
    </location>
</feature>
<keyword evidence="8" id="KW-1185">Reference proteome</keyword>
<dbReference type="OrthoDB" id="536545at2759"/>
<evidence type="ECO:0000256" key="4">
    <source>
        <dbReference type="ARBA" id="ARBA00022989"/>
    </source>
</evidence>
<keyword evidence="7" id="KW-0675">Receptor</keyword>
<reference evidence="7 8" key="1">
    <citation type="submission" date="2016-05" db="EMBL/GenBank/DDBJ databases">
        <title>A degradative enzymes factory behind the ericoid mycorrhizal symbiosis.</title>
        <authorList>
            <consortium name="DOE Joint Genome Institute"/>
            <person name="Martino E."/>
            <person name="Morin E."/>
            <person name="Grelet G."/>
            <person name="Kuo A."/>
            <person name="Kohler A."/>
            <person name="Daghino S."/>
            <person name="Barry K."/>
            <person name="Choi C."/>
            <person name="Cichocki N."/>
            <person name="Clum A."/>
            <person name="Copeland A."/>
            <person name="Hainaut M."/>
            <person name="Haridas S."/>
            <person name="Labutti K."/>
            <person name="Lindquist E."/>
            <person name="Lipzen A."/>
            <person name="Khouja H.-R."/>
            <person name="Murat C."/>
            <person name="Ohm R."/>
            <person name="Olson A."/>
            <person name="Spatafora J."/>
            <person name="Veneault-Fourrey C."/>
            <person name="Henrissat B."/>
            <person name="Grigoriev I."/>
            <person name="Martin F."/>
            <person name="Perotto S."/>
        </authorList>
    </citation>
    <scope>NUCLEOTIDE SEQUENCE [LARGE SCALE GENOMIC DNA]</scope>
    <source>
        <strain evidence="7 8">UAMH 7357</strain>
    </source>
</reference>
<dbReference type="SUPFAM" id="SSF81321">
    <property type="entry name" value="Family A G protein-coupled receptor-like"/>
    <property type="match status" value="1"/>
</dbReference>
<dbReference type="PANTHER" id="PTHR28286:SF1">
    <property type="entry name" value="30 KDA HEAT SHOCK PROTEIN-RELATED"/>
    <property type="match status" value="1"/>
</dbReference>
<accession>A0A2J6PZ32</accession>
<dbReference type="PANTHER" id="PTHR28286">
    <property type="match status" value="1"/>
</dbReference>
<dbReference type="STRING" id="1745343.A0A2J6PZ32"/>
<keyword evidence="4 6" id="KW-1133">Transmembrane helix</keyword>
<evidence type="ECO:0000256" key="1">
    <source>
        <dbReference type="ARBA" id="ARBA00004141"/>
    </source>
</evidence>
<dbReference type="CDD" id="cd15239">
    <property type="entry name" value="7tm_YRO2_fungal-like"/>
    <property type="match status" value="1"/>
</dbReference>
<keyword evidence="5 6" id="KW-0472">Membrane</keyword>
<comment type="similarity">
    <text evidence="2">Belongs to the archaeal/bacterial/fungal opsin family.</text>
</comment>
<organism evidence="7 8">
    <name type="scientific">Hyaloscypha hepaticicola</name>
    <dbReference type="NCBI Taxonomy" id="2082293"/>
    <lineage>
        <taxon>Eukaryota</taxon>
        <taxon>Fungi</taxon>
        <taxon>Dikarya</taxon>
        <taxon>Ascomycota</taxon>
        <taxon>Pezizomycotina</taxon>
        <taxon>Leotiomycetes</taxon>
        <taxon>Helotiales</taxon>
        <taxon>Hyaloscyphaceae</taxon>
        <taxon>Hyaloscypha</taxon>
    </lineage>
</organism>
<proteinExistence type="inferred from homology"/>
<feature type="transmembrane region" description="Helical" evidence="6">
    <location>
        <begin position="149"/>
        <end position="167"/>
    </location>
</feature>
<dbReference type="PRINTS" id="PR00251">
    <property type="entry name" value="BACTRLOPSIN"/>
</dbReference>
<gene>
    <name evidence="7" type="ORF">NA56DRAFT_671932</name>
</gene>
<dbReference type="InterPro" id="IPR043476">
    <property type="entry name" value="Yro2-like_7TM"/>
</dbReference>
<evidence type="ECO:0000256" key="3">
    <source>
        <dbReference type="ARBA" id="ARBA00022692"/>
    </source>
</evidence>
<dbReference type="InterPro" id="IPR001425">
    <property type="entry name" value="Arc/bac/fun_rhodopsins"/>
</dbReference>
<evidence type="ECO:0000256" key="5">
    <source>
        <dbReference type="ARBA" id="ARBA00023136"/>
    </source>
</evidence>
<feature type="transmembrane region" description="Helical" evidence="6">
    <location>
        <begin position="125"/>
        <end position="143"/>
    </location>
</feature>
<feature type="transmembrane region" description="Helical" evidence="6">
    <location>
        <begin position="58"/>
        <end position="76"/>
    </location>
</feature>
<evidence type="ECO:0000313" key="8">
    <source>
        <dbReference type="Proteomes" id="UP000235672"/>
    </source>
</evidence>
<feature type="transmembrane region" description="Helical" evidence="6">
    <location>
        <begin position="179"/>
        <end position="200"/>
    </location>
</feature>
<dbReference type="Proteomes" id="UP000235672">
    <property type="component" value="Unassembled WGS sequence"/>
</dbReference>
<keyword evidence="3 6" id="KW-0812">Transmembrane</keyword>
<dbReference type="Pfam" id="PF01036">
    <property type="entry name" value="Bac_rhodopsin"/>
    <property type="match status" value="1"/>
</dbReference>
<evidence type="ECO:0000313" key="7">
    <source>
        <dbReference type="EMBL" id="PMD19281.1"/>
    </source>
</evidence>
<name>A0A2J6PZ32_9HELO</name>
<dbReference type="AlphaFoldDB" id="A0A2J6PZ32"/>
<sequence length="270" mass="29895">MAFLPPSNDVLSINPPNGVDIALSVQGSDWLWAVTAVYIVAFFGCLVPSFTSHESKRVFNYMLAMCLLAGAASYYAQASDLGWSTVEQGNHHSRQIFYARYINWAISFPTLALSLGLLSGISWTTIVLNIFMAWLWVLNYLAAAYTTTIYKWGFFAFGTLAYIFLTMSTINESRESAEVLGIGLDYIILSGWVNLLWLLYPIAFGLSDGGHVIGVTGGFIFFGILDVLLLPVVSIGFLILSRKWDFSKLQLDFSEYRAEIRSASPENAGP</sequence>
<dbReference type="GO" id="GO:0005886">
    <property type="term" value="C:plasma membrane"/>
    <property type="evidence" value="ECO:0007669"/>
    <property type="project" value="TreeGrafter"/>
</dbReference>
<dbReference type="GO" id="GO:0005783">
    <property type="term" value="C:endoplasmic reticulum"/>
    <property type="evidence" value="ECO:0007669"/>
    <property type="project" value="TreeGrafter"/>
</dbReference>
<feature type="transmembrane region" description="Helical" evidence="6">
    <location>
        <begin position="30"/>
        <end position="51"/>
    </location>
</feature>